<keyword evidence="3" id="KW-1185">Reference proteome</keyword>
<dbReference type="EnsemblMetazoa" id="XM_020005205.1">
    <property type="protein sequence ID" value="XP_019860764.1"/>
    <property type="gene ID" value="LOC109589081"/>
</dbReference>
<accession>A0AAN0JUM8</accession>
<keyword evidence="1" id="KW-0175">Coiled coil</keyword>
<dbReference type="SUPFAM" id="SSF109604">
    <property type="entry name" value="HD-domain/PDEase-like"/>
    <property type="match status" value="1"/>
</dbReference>
<evidence type="ECO:0000313" key="3">
    <source>
        <dbReference type="Proteomes" id="UP000007879"/>
    </source>
</evidence>
<feature type="coiled-coil region" evidence="1">
    <location>
        <begin position="308"/>
        <end position="349"/>
    </location>
</feature>
<evidence type="ECO:0000256" key="1">
    <source>
        <dbReference type="SAM" id="Coils"/>
    </source>
</evidence>
<dbReference type="GeneID" id="109589081"/>
<dbReference type="PANTHER" id="PTHR11373">
    <property type="entry name" value="DEOXYNUCLEOSIDE TRIPHOSPHATE TRIPHOSPHOHYDROLASE"/>
    <property type="match status" value="1"/>
</dbReference>
<name>A0AAN0JUM8_AMPQE</name>
<reference evidence="2" key="2">
    <citation type="submission" date="2024-06" db="UniProtKB">
        <authorList>
            <consortium name="EnsemblMetazoa"/>
        </authorList>
    </citation>
    <scope>IDENTIFICATION</scope>
</reference>
<evidence type="ECO:0008006" key="4">
    <source>
        <dbReference type="Google" id="ProtNLM"/>
    </source>
</evidence>
<protein>
    <recommendedName>
        <fullName evidence="4">HD domain-containing protein</fullName>
    </recommendedName>
</protein>
<sequence>MRLQFGDTFVKVESILKTVSQPTIDEIKKSLRFSYNTLRPQLDLCKDITGILELMSDNSSLDDISMLEYLVNKLNIEEAKLVVQEYKEVIEEFSKTELSKCLHEWFSYASPLQCERITIVVDQETEDYTLKDVRRLSANIFDELSPNVRLNVVRDENSFTITCSFPLILSEQLITAALNNIDVLKENKVKRLTIGYCTVYEIKDTSTATTTEIDEYTSSLSTSSGLMKQLMLSLSVQLINSKEEVTTLNKENMTVKRGAQLSKKEAESLKETLDATNKIVRVSIAESDKFKRMAAESSQLLQEKVLHLTEREEENENLKEIKELLEEQLALFQSEKAELVEKIEETQIQTVLHQEENEAKSNEEIEMLQMKITTIHSQRMEMDKKVQELMLKNKELEKALPKDKSYQVSLNVNSLVIEMQNLQAQVEQLSNDEAHRKLEHIEKQNDILLKENEKLHIEVSMLRKQNLWKQKQDTNPIVFQDDIYGEIVVDHPLIMRIVKTRQFQRLKDIKKLGYTYLNIPKANYSRLQHSIGMYFLAGQYVKQLRRRQPELNITDSDILCVQIAALCFNLGHGPFSHIFEMFLDEMSKKDNSDRPWKNVSEASVKMFDYMLEDNEDLMANFEKHFDNPKEDIAFIKELIQGTGYEHHKDKKFLHKIVYNKKSGLDVSMIDSTMRDAAVLGKNLTFQWRVFFNQVRVLRCDDGELHKCFSKDDLETCNDLFRTRHALFRELYYLRKNRIASVMIRRILVKSNGIPIIKDDIRRVTISDATKSMSAYTQLNDGILSVIKHFIDDKEVQELLKCLESLEVIGQTGWVTLTNDWNEDRIKQHIVRSIKSCDVTDQLILDPIKTGYENWNALTQYYYTSDGKTGQWKQEWAQPPQFADKQLRILLVSGDRVLIKEVQKTLQKLITDEQLVPGEIYPDEENYNLMPQVPPLKKEEATELKEEVASALATV</sequence>
<dbReference type="Gene3D" id="1.10.3210.10">
    <property type="entry name" value="Hypothetical protein af1432"/>
    <property type="match status" value="1"/>
</dbReference>
<feature type="coiled-coil region" evidence="1">
    <location>
        <begin position="379"/>
        <end position="458"/>
    </location>
</feature>
<dbReference type="InterPro" id="IPR050135">
    <property type="entry name" value="dGTPase-like"/>
</dbReference>
<evidence type="ECO:0000313" key="2">
    <source>
        <dbReference type="EnsemblMetazoa" id="XP_019860764.1"/>
    </source>
</evidence>
<dbReference type="KEGG" id="aqu:109589081"/>
<dbReference type="AlphaFoldDB" id="A0AAN0JUM8"/>
<dbReference type="PANTHER" id="PTHR11373:SF4">
    <property type="entry name" value="DEOXYNUCLEOSIDE TRIPHOSPHATE TRIPHOSPHOHYDROLASE SAMHD1"/>
    <property type="match status" value="1"/>
</dbReference>
<reference evidence="3" key="1">
    <citation type="journal article" date="2010" name="Nature">
        <title>The Amphimedon queenslandica genome and the evolution of animal complexity.</title>
        <authorList>
            <person name="Srivastava M."/>
            <person name="Simakov O."/>
            <person name="Chapman J."/>
            <person name="Fahey B."/>
            <person name="Gauthier M.E."/>
            <person name="Mitros T."/>
            <person name="Richards G.S."/>
            <person name="Conaco C."/>
            <person name="Dacre M."/>
            <person name="Hellsten U."/>
            <person name="Larroux C."/>
            <person name="Putnam N.H."/>
            <person name="Stanke M."/>
            <person name="Adamska M."/>
            <person name="Darling A."/>
            <person name="Degnan S.M."/>
            <person name="Oakley T.H."/>
            <person name="Plachetzki D.C."/>
            <person name="Zhai Y."/>
            <person name="Adamski M."/>
            <person name="Calcino A."/>
            <person name="Cummins S.F."/>
            <person name="Goodstein D.M."/>
            <person name="Harris C."/>
            <person name="Jackson D.J."/>
            <person name="Leys S.P."/>
            <person name="Shu S."/>
            <person name="Woodcroft B.J."/>
            <person name="Vervoort M."/>
            <person name="Kosik K.S."/>
            <person name="Manning G."/>
            <person name="Degnan B.M."/>
            <person name="Rokhsar D.S."/>
        </authorList>
    </citation>
    <scope>NUCLEOTIDE SEQUENCE [LARGE SCALE GENOMIC DNA]</scope>
</reference>
<dbReference type="Proteomes" id="UP000007879">
    <property type="component" value="Unassembled WGS sequence"/>
</dbReference>
<dbReference type="GO" id="GO:0008832">
    <property type="term" value="F:dGTPase activity"/>
    <property type="evidence" value="ECO:0007669"/>
    <property type="project" value="TreeGrafter"/>
</dbReference>
<proteinExistence type="predicted"/>
<organism evidence="2 3">
    <name type="scientific">Amphimedon queenslandica</name>
    <name type="common">Sponge</name>
    <dbReference type="NCBI Taxonomy" id="400682"/>
    <lineage>
        <taxon>Eukaryota</taxon>
        <taxon>Metazoa</taxon>
        <taxon>Porifera</taxon>
        <taxon>Demospongiae</taxon>
        <taxon>Heteroscleromorpha</taxon>
        <taxon>Haplosclerida</taxon>
        <taxon>Niphatidae</taxon>
        <taxon>Amphimedon</taxon>
    </lineage>
</organism>
<dbReference type="GO" id="GO:0006203">
    <property type="term" value="P:dGTP catabolic process"/>
    <property type="evidence" value="ECO:0007669"/>
    <property type="project" value="TreeGrafter"/>
</dbReference>
<dbReference type="GO" id="GO:0005634">
    <property type="term" value="C:nucleus"/>
    <property type="evidence" value="ECO:0007669"/>
    <property type="project" value="TreeGrafter"/>
</dbReference>
<dbReference type="RefSeq" id="XP_019860764.1">
    <property type="nucleotide sequence ID" value="XM_020005205.1"/>
</dbReference>